<feature type="transmembrane region" description="Helical" evidence="1">
    <location>
        <begin position="36"/>
        <end position="55"/>
    </location>
</feature>
<dbReference type="SUPFAM" id="SSF49482">
    <property type="entry name" value="Aromatic compound dioxygenase"/>
    <property type="match status" value="1"/>
</dbReference>
<keyword evidence="1" id="KW-0472">Membrane</keyword>
<evidence type="ECO:0000313" key="3">
    <source>
        <dbReference type="EMBL" id="VDR40306.1"/>
    </source>
</evidence>
<dbReference type="RefSeq" id="WP_126197313.1">
    <property type="nucleotide sequence ID" value="NZ_CP085954.1"/>
</dbReference>
<evidence type="ECO:0000313" key="4">
    <source>
        <dbReference type="Proteomes" id="UP000271626"/>
    </source>
</evidence>
<keyword evidence="3" id="KW-0560">Oxidoreductase</keyword>
<dbReference type="GO" id="GO:0008199">
    <property type="term" value="F:ferric iron binding"/>
    <property type="evidence" value="ECO:0007669"/>
    <property type="project" value="InterPro"/>
</dbReference>
<sequence>MRRIYQGRTLPRQDEKVVDQGLGFDLGTMTNRRRMLSLLGLGTVGLGLAACGANGSTASPAGSATSSTAGTGVALAEIPEETAGPYPGDGSNGPDVLEQAGIIRSDIRSSFGDLRGTAEGVPMSLELTVRDLARDAPFAGAAVYVWQCDREARYSLYTEGATDQNYLRGVQIADGAGVVRFTSVFPACYAGRWPHVHFEVYRDRADITDAAKVIATSQLAFPKDVCETVYATAGYESSIRTLSRVSVTSDNVFGEDGAEHQLATVTGDPSSGYRVVLPVGVDTRTTR</sequence>
<dbReference type="GO" id="GO:0016702">
    <property type="term" value="F:oxidoreductase activity, acting on single donors with incorporation of molecular oxygen, incorporation of two atoms of oxygen"/>
    <property type="evidence" value="ECO:0007669"/>
    <property type="project" value="InterPro"/>
</dbReference>
<organism evidence="3 4">
    <name type="scientific">Tsukamurella paurometabola</name>
    <name type="common">Corynebacterium paurometabolum</name>
    <dbReference type="NCBI Taxonomy" id="2061"/>
    <lineage>
        <taxon>Bacteria</taxon>
        <taxon>Bacillati</taxon>
        <taxon>Actinomycetota</taxon>
        <taxon>Actinomycetes</taxon>
        <taxon>Mycobacteriales</taxon>
        <taxon>Tsukamurellaceae</taxon>
        <taxon>Tsukamurella</taxon>
    </lineage>
</organism>
<dbReference type="InterPro" id="IPR000627">
    <property type="entry name" value="Intradiol_dOase_C"/>
</dbReference>
<dbReference type="Proteomes" id="UP000271626">
    <property type="component" value="Chromosome"/>
</dbReference>
<dbReference type="EMBL" id="LR131273">
    <property type="protein sequence ID" value="VDR40306.1"/>
    <property type="molecule type" value="Genomic_DNA"/>
</dbReference>
<dbReference type="PANTHER" id="PTHR34315:SF1">
    <property type="entry name" value="INTRADIOL RING-CLEAVAGE DIOXYGENASES DOMAIN-CONTAINING PROTEIN-RELATED"/>
    <property type="match status" value="1"/>
</dbReference>
<reference evidence="3 4" key="1">
    <citation type="submission" date="2018-12" db="EMBL/GenBank/DDBJ databases">
        <authorList>
            <consortium name="Pathogen Informatics"/>
        </authorList>
    </citation>
    <scope>NUCLEOTIDE SEQUENCE [LARGE SCALE GENOMIC DNA]</scope>
    <source>
        <strain evidence="3 4">NCTC10741</strain>
    </source>
</reference>
<dbReference type="CDD" id="cd03457">
    <property type="entry name" value="intradiol_dioxygenase_like"/>
    <property type="match status" value="1"/>
</dbReference>
<proteinExistence type="predicted"/>
<evidence type="ECO:0000259" key="2">
    <source>
        <dbReference type="Pfam" id="PF00775"/>
    </source>
</evidence>
<dbReference type="AlphaFoldDB" id="A0A3P8MDE3"/>
<accession>A0A3P8MDE3</accession>
<evidence type="ECO:0000256" key="1">
    <source>
        <dbReference type="SAM" id="Phobius"/>
    </source>
</evidence>
<dbReference type="Pfam" id="PF00775">
    <property type="entry name" value="Dioxygenase_C"/>
    <property type="match status" value="1"/>
</dbReference>
<feature type="domain" description="Intradiol ring-cleavage dioxygenases" evidence="2">
    <location>
        <begin position="116"/>
        <end position="191"/>
    </location>
</feature>
<protein>
    <submittedName>
        <fullName evidence="3">Protocatechuate 3,4-dioxygenase beta subunit</fullName>
    </submittedName>
</protein>
<dbReference type="PANTHER" id="PTHR34315">
    <property type="match status" value="1"/>
</dbReference>
<dbReference type="Gene3D" id="2.60.130.10">
    <property type="entry name" value="Aromatic compound dioxygenase"/>
    <property type="match status" value="1"/>
</dbReference>
<keyword evidence="1" id="KW-1133">Transmembrane helix</keyword>
<gene>
    <name evidence="3" type="ORF">NCTC10741_03463</name>
</gene>
<dbReference type="OrthoDB" id="9800887at2"/>
<dbReference type="InterPro" id="IPR015889">
    <property type="entry name" value="Intradiol_dOase_core"/>
</dbReference>
<keyword evidence="3" id="KW-0223">Dioxygenase</keyword>
<keyword evidence="1" id="KW-0812">Transmembrane</keyword>
<name>A0A3P8MDE3_TSUPA</name>